<accession>A0A7S0L4W0</accession>
<dbReference type="PANTHER" id="PTHR24171">
    <property type="entry name" value="ANKYRIN REPEAT DOMAIN-CONTAINING PROTEIN 39-RELATED"/>
    <property type="match status" value="1"/>
</dbReference>
<dbReference type="AlphaFoldDB" id="A0A7S0L4W0"/>
<evidence type="ECO:0000256" key="3">
    <source>
        <dbReference type="PROSITE-ProRule" id="PRU00023"/>
    </source>
</evidence>
<evidence type="ECO:0000256" key="2">
    <source>
        <dbReference type="ARBA" id="ARBA00023043"/>
    </source>
</evidence>
<protein>
    <submittedName>
        <fullName evidence="4">Uncharacterized protein</fullName>
    </submittedName>
</protein>
<gene>
    <name evidence="4" type="ORF">CPEL01642_LOCUS4186</name>
</gene>
<dbReference type="PROSITE" id="PS50088">
    <property type="entry name" value="ANK_REPEAT"/>
    <property type="match status" value="1"/>
</dbReference>
<dbReference type="Pfam" id="PF00023">
    <property type="entry name" value="Ank"/>
    <property type="match status" value="1"/>
</dbReference>
<reference evidence="4" key="1">
    <citation type="submission" date="2021-01" db="EMBL/GenBank/DDBJ databases">
        <authorList>
            <person name="Corre E."/>
            <person name="Pelletier E."/>
            <person name="Niang G."/>
            <person name="Scheremetjew M."/>
            <person name="Finn R."/>
            <person name="Kale V."/>
            <person name="Holt S."/>
            <person name="Cochrane G."/>
            <person name="Meng A."/>
            <person name="Brown T."/>
            <person name="Cohen L."/>
        </authorList>
    </citation>
    <scope>NUCLEOTIDE SEQUENCE</scope>
    <source>
        <strain evidence="4">PLY182g</strain>
    </source>
</reference>
<dbReference type="InterPro" id="IPR002110">
    <property type="entry name" value="Ankyrin_rpt"/>
</dbReference>
<dbReference type="EMBL" id="HBEY01008578">
    <property type="protein sequence ID" value="CAD8600856.1"/>
    <property type="molecule type" value="Transcribed_RNA"/>
</dbReference>
<dbReference type="Gene3D" id="1.25.40.20">
    <property type="entry name" value="Ankyrin repeat-containing domain"/>
    <property type="match status" value="1"/>
</dbReference>
<dbReference type="SMART" id="SM00248">
    <property type="entry name" value="ANK"/>
    <property type="match status" value="3"/>
</dbReference>
<dbReference type="InterPro" id="IPR036770">
    <property type="entry name" value="Ankyrin_rpt-contain_sf"/>
</dbReference>
<proteinExistence type="predicted"/>
<keyword evidence="1" id="KW-0677">Repeat</keyword>
<dbReference type="Pfam" id="PF12796">
    <property type="entry name" value="Ank_2"/>
    <property type="match status" value="1"/>
</dbReference>
<evidence type="ECO:0000256" key="1">
    <source>
        <dbReference type="ARBA" id="ARBA00022737"/>
    </source>
</evidence>
<name>A0A7S0L4W0_9EUKA</name>
<evidence type="ECO:0000313" key="4">
    <source>
        <dbReference type="EMBL" id="CAD8600856.1"/>
    </source>
</evidence>
<organism evidence="4">
    <name type="scientific">Coccolithus braarudii</name>
    <dbReference type="NCBI Taxonomy" id="221442"/>
    <lineage>
        <taxon>Eukaryota</taxon>
        <taxon>Haptista</taxon>
        <taxon>Haptophyta</taxon>
        <taxon>Prymnesiophyceae</taxon>
        <taxon>Coccolithales</taxon>
        <taxon>Coccolithaceae</taxon>
        <taxon>Coccolithus</taxon>
    </lineage>
</organism>
<keyword evidence="2 3" id="KW-0040">ANK repeat</keyword>
<dbReference type="SUPFAM" id="SSF48403">
    <property type="entry name" value="Ankyrin repeat"/>
    <property type="match status" value="1"/>
</dbReference>
<feature type="repeat" description="ANK" evidence="3">
    <location>
        <begin position="66"/>
        <end position="106"/>
    </location>
</feature>
<sequence length="205" mass="21747">MGLKDEEGEHGMGGGTIWARGPQLAYVSPYELSISAAIEACSEGNLASLKQAIEADPSLIDKERLDGTTPLMMAARASTGEPSCAGRLKCVELLIAKGAKVNECDHHGDSALTLACMSEKAGSTESCGVVKLLLAANADVMLQERHFQMTALHWAAHGGKLGIIKELSKSADFKMLKTVKDREGMTAKQRAQMAKYNADEAAALL</sequence>